<keyword evidence="3" id="KW-1185">Reference proteome</keyword>
<evidence type="ECO:0000256" key="1">
    <source>
        <dbReference type="SAM" id="Phobius"/>
    </source>
</evidence>
<protein>
    <recommendedName>
        <fullName evidence="4">Transmembrane protein</fullName>
    </recommendedName>
</protein>
<dbReference type="RefSeq" id="WP_354443791.1">
    <property type="nucleotide sequence ID" value="NZ_JBEPSH010000005.1"/>
</dbReference>
<feature type="transmembrane region" description="Helical" evidence="1">
    <location>
        <begin position="26"/>
        <end position="46"/>
    </location>
</feature>
<keyword evidence="1" id="KW-1133">Transmembrane helix</keyword>
<dbReference type="Proteomes" id="UP001549320">
    <property type="component" value="Unassembled WGS sequence"/>
</dbReference>
<evidence type="ECO:0000313" key="3">
    <source>
        <dbReference type="Proteomes" id="UP001549320"/>
    </source>
</evidence>
<organism evidence="2 3">
    <name type="scientific">Ottowia thiooxydans</name>
    <dbReference type="NCBI Taxonomy" id="219182"/>
    <lineage>
        <taxon>Bacteria</taxon>
        <taxon>Pseudomonadati</taxon>
        <taxon>Pseudomonadota</taxon>
        <taxon>Betaproteobacteria</taxon>
        <taxon>Burkholderiales</taxon>
        <taxon>Comamonadaceae</taxon>
        <taxon>Ottowia</taxon>
    </lineage>
</organism>
<keyword evidence="1" id="KW-0472">Membrane</keyword>
<keyword evidence="1" id="KW-0812">Transmembrane</keyword>
<evidence type="ECO:0008006" key="4">
    <source>
        <dbReference type="Google" id="ProtNLM"/>
    </source>
</evidence>
<evidence type="ECO:0000313" key="2">
    <source>
        <dbReference type="EMBL" id="MET4577415.1"/>
    </source>
</evidence>
<name>A0ABV2Q8Q7_9BURK</name>
<reference evidence="2 3" key="1">
    <citation type="submission" date="2024-06" db="EMBL/GenBank/DDBJ databases">
        <title>Sorghum-associated microbial communities from plants grown in Nebraska, USA.</title>
        <authorList>
            <person name="Schachtman D."/>
        </authorList>
    </citation>
    <scope>NUCLEOTIDE SEQUENCE [LARGE SCALE GENOMIC DNA]</scope>
    <source>
        <strain evidence="2 3">2709</strain>
    </source>
</reference>
<dbReference type="EMBL" id="JBEPSH010000005">
    <property type="protein sequence ID" value="MET4577415.1"/>
    <property type="molecule type" value="Genomic_DNA"/>
</dbReference>
<feature type="transmembrane region" description="Helical" evidence="1">
    <location>
        <begin position="219"/>
        <end position="236"/>
    </location>
</feature>
<sequence length="253" mass="29335">MVGRDQVEREPSGGNEKSSWWRRKDWFGYALGGIMGLIITVAATWYQMTTSQKEATAAEFERARSIRQSVIAIVEEDVLSGSRRLDPDLINRLVDQRRRDQFVTLSIPVRDVVEQAEFNVLSSRYLSTDRKEQIKPVFVRFFTELASRSYVALPDTTPVAQQWNILAKQIQDGKSVEALATLRQLQEEQATALEVLREYTRRPSFTDSLFEFFRKPTNALAFFGLYMVFTGLLIAWRRSHRYRISGLRKPPRF</sequence>
<comment type="caution">
    <text evidence="2">The sequence shown here is derived from an EMBL/GenBank/DDBJ whole genome shotgun (WGS) entry which is preliminary data.</text>
</comment>
<proteinExistence type="predicted"/>
<accession>A0ABV2Q8Q7</accession>
<gene>
    <name evidence="2" type="ORF">ABIE13_002526</name>
</gene>